<sequence length="215" mass="24761">MTVICCVGSGVKYQTRAVVFERIKHNTVSRRMEAAGSTPTKSFSRLSFIPKSKKSICLLYGEHIDNADKQRKLFDDGVKTQVCINLDRIFGLGSQWKEDIEWIARHSHSGVKKKRAALLVFDCSNKLALRKSKQAWSKNRMFLTCYKKECNVFMWIDQAISHGIKEQLSYSPQPQVARFHPYEEVKGMLRNDTKKLNKKHLFNTSVKHANMTNGF</sequence>
<accession>A0ABN8NUN6</accession>
<dbReference type="EMBL" id="CALNXK010000036">
    <property type="protein sequence ID" value="CAH3121521.1"/>
    <property type="molecule type" value="Genomic_DNA"/>
</dbReference>
<reference evidence="1 2" key="1">
    <citation type="submission" date="2022-05" db="EMBL/GenBank/DDBJ databases">
        <authorList>
            <consortium name="Genoscope - CEA"/>
            <person name="William W."/>
        </authorList>
    </citation>
    <scope>NUCLEOTIDE SEQUENCE [LARGE SCALE GENOMIC DNA]</scope>
</reference>
<evidence type="ECO:0000313" key="1">
    <source>
        <dbReference type="EMBL" id="CAH3121521.1"/>
    </source>
</evidence>
<name>A0ABN8NUN6_9CNID</name>
<evidence type="ECO:0008006" key="3">
    <source>
        <dbReference type="Google" id="ProtNLM"/>
    </source>
</evidence>
<proteinExistence type="predicted"/>
<protein>
    <recommendedName>
        <fullName evidence="3">Transposase</fullName>
    </recommendedName>
</protein>
<evidence type="ECO:0000313" key="2">
    <source>
        <dbReference type="Proteomes" id="UP001159405"/>
    </source>
</evidence>
<keyword evidence="2" id="KW-1185">Reference proteome</keyword>
<organism evidence="1 2">
    <name type="scientific">Porites lobata</name>
    <dbReference type="NCBI Taxonomy" id="104759"/>
    <lineage>
        <taxon>Eukaryota</taxon>
        <taxon>Metazoa</taxon>
        <taxon>Cnidaria</taxon>
        <taxon>Anthozoa</taxon>
        <taxon>Hexacorallia</taxon>
        <taxon>Scleractinia</taxon>
        <taxon>Fungiina</taxon>
        <taxon>Poritidae</taxon>
        <taxon>Porites</taxon>
    </lineage>
</organism>
<dbReference type="Proteomes" id="UP001159405">
    <property type="component" value="Unassembled WGS sequence"/>
</dbReference>
<gene>
    <name evidence="1" type="ORF">PLOB_00028800</name>
</gene>
<comment type="caution">
    <text evidence="1">The sequence shown here is derived from an EMBL/GenBank/DDBJ whole genome shotgun (WGS) entry which is preliminary data.</text>
</comment>